<feature type="region of interest" description="Disordered" evidence="3">
    <location>
        <begin position="606"/>
        <end position="881"/>
    </location>
</feature>
<dbReference type="SUPFAM" id="SSF56300">
    <property type="entry name" value="Metallo-dependent phosphatases"/>
    <property type="match status" value="1"/>
</dbReference>
<dbReference type="EMBL" id="JAPMOS010000019">
    <property type="protein sequence ID" value="KAJ4459504.1"/>
    <property type="molecule type" value="Genomic_DNA"/>
</dbReference>
<feature type="region of interest" description="Disordered" evidence="3">
    <location>
        <begin position="560"/>
        <end position="579"/>
    </location>
</feature>
<comment type="catalytic activity">
    <reaction evidence="1">
        <text>O-phospho-L-threonyl-[protein] + H2O = L-threonyl-[protein] + phosphate</text>
        <dbReference type="Rhea" id="RHEA:47004"/>
        <dbReference type="Rhea" id="RHEA-COMP:11060"/>
        <dbReference type="Rhea" id="RHEA-COMP:11605"/>
        <dbReference type="ChEBI" id="CHEBI:15377"/>
        <dbReference type="ChEBI" id="CHEBI:30013"/>
        <dbReference type="ChEBI" id="CHEBI:43474"/>
        <dbReference type="ChEBI" id="CHEBI:61977"/>
        <dbReference type="EC" id="3.1.3.16"/>
    </reaction>
</comment>
<dbReference type="CDD" id="cd00144">
    <property type="entry name" value="MPP_PPP_family"/>
    <property type="match status" value="1"/>
</dbReference>
<feature type="compositionally biased region" description="Low complexity" evidence="3">
    <location>
        <begin position="848"/>
        <end position="860"/>
    </location>
</feature>
<dbReference type="SMART" id="SM00156">
    <property type="entry name" value="PP2Ac"/>
    <property type="match status" value="1"/>
</dbReference>
<keyword evidence="2" id="KW-0175">Coiled coil</keyword>
<dbReference type="InterPro" id="IPR006186">
    <property type="entry name" value="Ser/Thr-sp_prot-phosphatase"/>
</dbReference>
<dbReference type="Proteomes" id="UP001141327">
    <property type="component" value="Unassembled WGS sequence"/>
</dbReference>
<protein>
    <recommendedName>
        <fullName evidence="1">Serine/threonine-protein phosphatase</fullName>
        <ecNumber evidence="1">3.1.3.16</ecNumber>
    </recommendedName>
</protein>
<reference evidence="5" key="1">
    <citation type="journal article" date="2022" name="bioRxiv">
        <title>Genomics of Preaxostyla Flagellates Illuminates Evolutionary Transitions and the Path Towards Mitochondrial Loss.</title>
        <authorList>
            <person name="Novak L.V.F."/>
            <person name="Treitli S.C."/>
            <person name="Pyrih J."/>
            <person name="Halakuc P."/>
            <person name="Pipaliya S.V."/>
            <person name="Vacek V."/>
            <person name="Brzon O."/>
            <person name="Soukal P."/>
            <person name="Eme L."/>
            <person name="Dacks J.B."/>
            <person name="Karnkowska A."/>
            <person name="Elias M."/>
            <person name="Hampl V."/>
        </authorList>
    </citation>
    <scope>NUCLEOTIDE SEQUENCE</scope>
    <source>
        <strain evidence="5">RCP-MX</strain>
    </source>
</reference>
<dbReference type="PRINTS" id="PR00114">
    <property type="entry name" value="STPHPHTASE"/>
</dbReference>
<organism evidence="5 6">
    <name type="scientific">Paratrimastix pyriformis</name>
    <dbReference type="NCBI Taxonomy" id="342808"/>
    <lineage>
        <taxon>Eukaryota</taxon>
        <taxon>Metamonada</taxon>
        <taxon>Preaxostyla</taxon>
        <taxon>Paratrimastigidae</taxon>
        <taxon>Paratrimastix</taxon>
    </lineage>
</organism>
<dbReference type="InterPro" id="IPR004843">
    <property type="entry name" value="Calcineurin-like_PHP"/>
</dbReference>
<dbReference type="InterPro" id="IPR029052">
    <property type="entry name" value="Metallo-depent_PP-like"/>
</dbReference>
<feature type="compositionally biased region" description="Pro residues" evidence="3">
    <location>
        <begin position="784"/>
        <end position="814"/>
    </location>
</feature>
<comment type="caution">
    <text evidence="5">The sequence shown here is derived from an EMBL/GenBank/DDBJ whole genome shotgun (WGS) entry which is preliminary data.</text>
</comment>
<feature type="compositionally biased region" description="Low complexity" evidence="3">
    <location>
        <begin position="664"/>
        <end position="676"/>
    </location>
</feature>
<keyword evidence="1" id="KW-0378">Hydrolase</keyword>
<feature type="compositionally biased region" description="Polar residues" evidence="3">
    <location>
        <begin position="121"/>
        <end position="135"/>
    </location>
</feature>
<feature type="domain" description="Serine/threonine specific protein phosphatases" evidence="4">
    <location>
        <begin position="319"/>
        <end position="324"/>
    </location>
</feature>
<evidence type="ECO:0000256" key="3">
    <source>
        <dbReference type="SAM" id="MobiDB-lite"/>
    </source>
</evidence>
<dbReference type="PROSITE" id="PS00125">
    <property type="entry name" value="SER_THR_PHOSPHATASE"/>
    <property type="match status" value="1"/>
</dbReference>
<evidence type="ECO:0000313" key="6">
    <source>
        <dbReference type="Proteomes" id="UP001141327"/>
    </source>
</evidence>
<feature type="compositionally biased region" description="Low complexity" evidence="3">
    <location>
        <begin position="646"/>
        <end position="656"/>
    </location>
</feature>
<feature type="compositionally biased region" description="Low complexity" evidence="3">
    <location>
        <begin position="565"/>
        <end position="579"/>
    </location>
</feature>
<sequence length="881" mass="94079">MAVLKTLAACSAYIISLEQKVNGERYQFDGDDASNVQQNVTEGISGEEKRTALEEDNIALESINHNLKAQVQILQAQLNQMDGERYVMHDMVAVFPGNPSGLSSAPLAVPAQALHPPASPPHSNQQLESPPQHSNQQLESQQRQLERLRQRIGAPTAATPLGALTSKAPPKGVGPRLLERGLQPTAHHLFRNAALQADPLEAICAIINRFEEHRLLHPSPLYMHTGVFLRLCEDVRAVVAAECKLVEMRSPVYIFGDLHGNYPDLSFYLQRFNPTGRIGLSPHAMLFLGDYVDRGEFGVEVVTRLFIDKLVNPRAVVLLRGNHELAYVNGQTGIRHFRERGEEVWRAFNRVFDCLPIAATIDGQLFCVHGGLPRPFPFEAAPQPGPEQPQTALVAPGRAPGRPLNDPDAPDHWDDHRLQMLRSFPAELPGTVEFAAQCPALSDCLWADPAPPGRPLDRFGYCRGIRGEESVMFGSPAVDEFLERHGFTMVIRGHEDQTNGAQLSMGGRLFTVFSSSNYRDHNSAACLLCHQRRGPGHSTTAVRSPSQAAATRLSALGGGAATRWAAQQPGTRPAAAAAGGPFASSPYASGRYAPPSGTPVRSLLEMLSPASSPPSSPPQQTGRASAPARTTPPAQGQGQGQGGAQRGAADQRAVAPSPSPSLAPWPRAGSTPLVVEELPEQEGEGEGRPLASAGRDDAQARGWPGAGPRLLGEEDEAPPAHGFASLIAPPPPARMPRPEEAAMDMGSAPIVTEPPDVISSPPPPGEAAVPVVQVSLADLTRAGMPPPGPPSPPAQEEPEPLPLPTRPAPDGPAPEPRKGDAEGAGAESSESEAEGPFDLDAALRETRLALALRAPATPQHQHQHQQHQHQQQQQQAPPAAS</sequence>
<name>A0ABQ8UJU7_9EUKA</name>
<evidence type="ECO:0000256" key="2">
    <source>
        <dbReference type="SAM" id="Coils"/>
    </source>
</evidence>
<dbReference type="PANTHER" id="PTHR11668:SF496">
    <property type="entry name" value="SERINE_THREONINE-PROTEIN PHOSPHATASE"/>
    <property type="match status" value="1"/>
</dbReference>
<keyword evidence="6" id="KW-1185">Reference proteome</keyword>
<dbReference type="InterPro" id="IPR050341">
    <property type="entry name" value="PP1_catalytic_subunit"/>
</dbReference>
<feature type="compositionally biased region" description="Low complexity" evidence="3">
    <location>
        <begin position="623"/>
        <end position="636"/>
    </location>
</feature>
<dbReference type="Pfam" id="PF00149">
    <property type="entry name" value="Metallophos"/>
    <property type="match status" value="1"/>
</dbReference>
<evidence type="ECO:0000313" key="5">
    <source>
        <dbReference type="EMBL" id="KAJ4459504.1"/>
    </source>
</evidence>
<dbReference type="Gene3D" id="3.60.21.10">
    <property type="match status" value="1"/>
</dbReference>
<dbReference type="EC" id="3.1.3.16" evidence="1"/>
<feature type="region of interest" description="Disordered" evidence="3">
    <location>
        <begin position="112"/>
        <end position="145"/>
    </location>
</feature>
<proteinExistence type="inferred from homology"/>
<feature type="coiled-coil region" evidence="2">
    <location>
        <begin position="50"/>
        <end position="84"/>
    </location>
</feature>
<accession>A0ABQ8UJU7</accession>
<feature type="region of interest" description="Disordered" evidence="3">
    <location>
        <begin position="379"/>
        <end position="403"/>
    </location>
</feature>
<evidence type="ECO:0000256" key="1">
    <source>
        <dbReference type="RuleBase" id="RU004273"/>
    </source>
</evidence>
<comment type="similarity">
    <text evidence="1">Belongs to the PPP phosphatase family.</text>
</comment>
<evidence type="ECO:0000259" key="4">
    <source>
        <dbReference type="PROSITE" id="PS00125"/>
    </source>
</evidence>
<dbReference type="PANTHER" id="PTHR11668">
    <property type="entry name" value="SERINE/THREONINE PROTEIN PHOSPHATASE"/>
    <property type="match status" value="1"/>
</dbReference>
<gene>
    <name evidence="5" type="ORF">PAPYR_4561</name>
</gene>